<protein>
    <submittedName>
        <fullName evidence="1">Uncharacterized protein</fullName>
    </submittedName>
</protein>
<evidence type="ECO:0000313" key="2">
    <source>
        <dbReference type="Proteomes" id="UP000305361"/>
    </source>
</evidence>
<proteinExistence type="predicted"/>
<dbReference type="Proteomes" id="UP000305361">
    <property type="component" value="Segment"/>
</dbReference>
<reference evidence="1 2" key="1">
    <citation type="journal article" date="2019" name="J. Basic Microbiol.">
        <title>Complete genome sequence analysis of temperate Erwinia bacteriophages 49 and 59.</title>
        <authorList>
            <person name="Zlatohurska M."/>
            <person name="Gorb T."/>
            <person name="Romaniuk L."/>
            <person name="Korol N."/>
            <person name="Faidiuk Y."/>
            <person name="Kropinski A.M."/>
            <person name="Kushkina A."/>
            <person name="Tovkach F."/>
        </authorList>
    </citation>
    <scope>NUCLEOTIDE SEQUENCE [LARGE SCALE GENOMIC DNA]</scope>
</reference>
<accession>A0A4Y1NR25</accession>
<dbReference type="EMBL" id="MH443100">
    <property type="protein sequence ID" value="AXH43452.1"/>
    <property type="molecule type" value="Genomic_DNA"/>
</dbReference>
<organism evidence="1 2">
    <name type="scientific">Erwinia phage vB_EhrS_49</name>
    <dbReference type="NCBI Taxonomy" id="2283026"/>
    <lineage>
        <taxon>Viruses</taxon>
        <taxon>Duplodnaviria</taxon>
        <taxon>Heunggongvirae</taxon>
        <taxon>Uroviricota</taxon>
        <taxon>Caudoviricetes</taxon>
        <taxon>Feofaniavirus</taxon>
        <taxon>Feofaniavirus Eho49</taxon>
    </lineage>
</organism>
<name>A0A4Y1NR25_9CAUD</name>
<keyword evidence="2" id="KW-1185">Reference proteome</keyword>
<evidence type="ECO:0000313" key="1">
    <source>
        <dbReference type="EMBL" id="AXH43452.1"/>
    </source>
</evidence>
<sequence>MHADITDQAAELEELERTIALANRKKPTMVFTGECHWCEEQIGTGHYCDKDCRHDHEVFLWAEQQRRIA</sequence>
<gene>
    <name evidence="1" type="ORF">MZUP3_330</name>
</gene>